<keyword evidence="3" id="KW-0813">Transport</keyword>
<dbReference type="GO" id="GO:0015385">
    <property type="term" value="F:sodium:proton antiporter activity"/>
    <property type="evidence" value="ECO:0007669"/>
    <property type="project" value="TreeGrafter"/>
</dbReference>
<accession>A0A7W3TIM8</accession>
<feature type="transmembrane region" description="Helical" evidence="8">
    <location>
        <begin position="60"/>
        <end position="79"/>
    </location>
</feature>
<keyword evidence="4" id="KW-1003">Cell membrane</keyword>
<gene>
    <name evidence="9" type="ORF">H4F98_00200</name>
</gene>
<dbReference type="NCBIfam" id="NF004812">
    <property type="entry name" value="PRK06161.1"/>
    <property type="match status" value="1"/>
</dbReference>
<evidence type="ECO:0000256" key="7">
    <source>
        <dbReference type="ARBA" id="ARBA00023136"/>
    </source>
</evidence>
<dbReference type="PANTHER" id="PTHR34702:SF1">
    <property type="entry name" value="NA(+)_H(+) ANTIPORTER SUBUNIT F"/>
    <property type="match status" value="1"/>
</dbReference>
<evidence type="ECO:0000313" key="9">
    <source>
        <dbReference type="EMBL" id="MBB1058988.1"/>
    </source>
</evidence>
<dbReference type="EMBL" id="JACHTF010000001">
    <property type="protein sequence ID" value="MBB1058988.1"/>
    <property type="molecule type" value="Genomic_DNA"/>
</dbReference>
<evidence type="ECO:0000256" key="4">
    <source>
        <dbReference type="ARBA" id="ARBA00022475"/>
    </source>
</evidence>
<comment type="subcellular location">
    <subcellularLocation>
        <location evidence="1">Cell membrane</location>
        <topology evidence="1">Multi-pass membrane protein</topology>
    </subcellularLocation>
</comment>
<evidence type="ECO:0000313" key="10">
    <source>
        <dbReference type="Proteomes" id="UP000523196"/>
    </source>
</evidence>
<protein>
    <submittedName>
        <fullName evidence="9">K+/H+ antiporter subunit F</fullName>
    </submittedName>
</protein>
<feature type="transmembrane region" description="Helical" evidence="8">
    <location>
        <begin position="85"/>
        <end position="109"/>
    </location>
</feature>
<dbReference type="Proteomes" id="UP000523196">
    <property type="component" value="Unassembled WGS sequence"/>
</dbReference>
<comment type="similarity">
    <text evidence="2">Belongs to the CPA3 antiporters (TC 2.A.63) subunit F family.</text>
</comment>
<evidence type="ECO:0000256" key="8">
    <source>
        <dbReference type="SAM" id="Phobius"/>
    </source>
</evidence>
<evidence type="ECO:0000256" key="1">
    <source>
        <dbReference type="ARBA" id="ARBA00004651"/>
    </source>
</evidence>
<dbReference type="InterPro" id="IPR007208">
    <property type="entry name" value="MrpF/PhaF-like"/>
</dbReference>
<dbReference type="Pfam" id="PF04066">
    <property type="entry name" value="MrpF_PhaF"/>
    <property type="match status" value="1"/>
</dbReference>
<name>A0A7W3TIM8_9GAMM</name>
<keyword evidence="6 8" id="KW-1133">Transmembrane helix</keyword>
<dbReference type="GO" id="GO:0005886">
    <property type="term" value="C:plasma membrane"/>
    <property type="evidence" value="ECO:0007669"/>
    <property type="project" value="UniProtKB-SubCell"/>
</dbReference>
<dbReference type="PANTHER" id="PTHR34702">
    <property type="entry name" value="NA(+)/H(+) ANTIPORTER SUBUNIT F1"/>
    <property type="match status" value="1"/>
</dbReference>
<dbReference type="AlphaFoldDB" id="A0A7W3TIM8"/>
<keyword evidence="7 8" id="KW-0472">Membrane</keyword>
<sequence length="115" mass="12276">MILDAATALAGPPPVALAATLLPGDTLVDKAVSVSLYMVGIALLLSLYRLLRGPSVPDRILALDTLYVNTIAALILFGMQLRSVVYFEAALVIAMLGFVGTVMLSKYVLRRDIVE</sequence>
<keyword evidence="10" id="KW-1185">Reference proteome</keyword>
<proteinExistence type="inferred from homology"/>
<reference evidence="9 10" key="1">
    <citation type="submission" date="2020-08" db="EMBL/GenBank/DDBJ databases">
        <authorList>
            <person name="Xu S."/>
            <person name="Li A."/>
        </authorList>
    </citation>
    <scope>NUCLEOTIDE SEQUENCE [LARGE SCALE GENOMIC DNA]</scope>
    <source>
        <strain evidence="9 10">119BY6-57</strain>
    </source>
</reference>
<keyword evidence="5 8" id="KW-0812">Transmembrane</keyword>
<evidence type="ECO:0000256" key="3">
    <source>
        <dbReference type="ARBA" id="ARBA00022448"/>
    </source>
</evidence>
<organism evidence="9 10">
    <name type="scientific">Marilutibacter spongiae</name>
    <dbReference type="NCBI Taxonomy" id="2025720"/>
    <lineage>
        <taxon>Bacteria</taxon>
        <taxon>Pseudomonadati</taxon>
        <taxon>Pseudomonadota</taxon>
        <taxon>Gammaproteobacteria</taxon>
        <taxon>Lysobacterales</taxon>
        <taxon>Lysobacteraceae</taxon>
        <taxon>Marilutibacter</taxon>
    </lineage>
</organism>
<evidence type="ECO:0000256" key="2">
    <source>
        <dbReference type="ARBA" id="ARBA00009212"/>
    </source>
</evidence>
<comment type="caution">
    <text evidence="9">The sequence shown here is derived from an EMBL/GenBank/DDBJ whole genome shotgun (WGS) entry which is preliminary data.</text>
</comment>
<evidence type="ECO:0000256" key="6">
    <source>
        <dbReference type="ARBA" id="ARBA00022989"/>
    </source>
</evidence>
<evidence type="ECO:0000256" key="5">
    <source>
        <dbReference type="ARBA" id="ARBA00022692"/>
    </source>
</evidence>
<feature type="transmembrane region" description="Helical" evidence="8">
    <location>
        <begin position="34"/>
        <end position="51"/>
    </location>
</feature>